<dbReference type="SUPFAM" id="SSF55144">
    <property type="entry name" value="LigT-like"/>
    <property type="match status" value="1"/>
</dbReference>
<dbReference type="Proteomes" id="UP001601976">
    <property type="component" value="Unassembled WGS sequence"/>
</dbReference>
<organism evidence="1 2">
    <name type="scientific">Streptomyces flavidovirens</name>
    <dbReference type="NCBI Taxonomy" id="67298"/>
    <lineage>
        <taxon>Bacteria</taxon>
        <taxon>Bacillati</taxon>
        <taxon>Actinomycetota</taxon>
        <taxon>Actinomycetes</taxon>
        <taxon>Kitasatosporales</taxon>
        <taxon>Streptomycetaceae</taxon>
        <taxon>Streptomyces</taxon>
    </lineage>
</organism>
<dbReference type="InterPro" id="IPR009097">
    <property type="entry name" value="Cyclic_Pdiesterase"/>
</dbReference>
<dbReference type="Gene3D" id="3.90.1140.10">
    <property type="entry name" value="Cyclic phosphodiesterase"/>
    <property type="match status" value="1"/>
</dbReference>
<protein>
    <submittedName>
        <fullName evidence="1">2'-5' RNA ligase family protein</fullName>
    </submittedName>
</protein>
<proteinExistence type="predicted"/>
<reference evidence="1 2" key="1">
    <citation type="submission" date="2024-10" db="EMBL/GenBank/DDBJ databases">
        <title>The Natural Products Discovery Center: Release of the First 8490 Sequenced Strains for Exploring Actinobacteria Biosynthetic Diversity.</title>
        <authorList>
            <person name="Kalkreuter E."/>
            <person name="Kautsar S.A."/>
            <person name="Yang D."/>
            <person name="Bader C.D."/>
            <person name="Teijaro C.N."/>
            <person name="Fluegel L."/>
            <person name="Davis C.M."/>
            <person name="Simpson J.R."/>
            <person name="Lauterbach L."/>
            <person name="Steele A.D."/>
            <person name="Gui C."/>
            <person name="Meng S."/>
            <person name="Li G."/>
            <person name="Viehrig K."/>
            <person name="Ye F."/>
            <person name="Su P."/>
            <person name="Kiefer A.F."/>
            <person name="Nichols A."/>
            <person name="Cepeda A.J."/>
            <person name="Yan W."/>
            <person name="Fan B."/>
            <person name="Jiang Y."/>
            <person name="Adhikari A."/>
            <person name="Zheng C.-J."/>
            <person name="Schuster L."/>
            <person name="Cowan T.M."/>
            <person name="Smanski M.J."/>
            <person name="Chevrette M.G."/>
            <person name="De Carvalho L.P.S."/>
            <person name="Shen B."/>
        </authorList>
    </citation>
    <scope>NUCLEOTIDE SEQUENCE [LARGE SCALE GENOMIC DNA]</scope>
    <source>
        <strain evidence="1 2">NPDC003029</strain>
    </source>
</reference>
<dbReference type="RefSeq" id="WP_387893690.1">
    <property type="nucleotide sequence ID" value="NZ_JBIAPK010000001.1"/>
</dbReference>
<keyword evidence="1" id="KW-0436">Ligase</keyword>
<comment type="caution">
    <text evidence="1">The sequence shown here is derived from an EMBL/GenBank/DDBJ whole genome shotgun (WGS) entry which is preliminary data.</text>
</comment>
<keyword evidence="2" id="KW-1185">Reference proteome</keyword>
<evidence type="ECO:0000313" key="2">
    <source>
        <dbReference type="Proteomes" id="UP001601976"/>
    </source>
</evidence>
<sequence length="233" mass="25997">MQLTADPGVFPPTPPPSVNDASVIAGHDWAAFDTVEEMNNHWDRPGWTATTRAYYWMLTFPDAPALIDQARYCQSTLRHLGFDNIDDDGLHLTLGRIGRVEEVAAEQMDTLIAAVSERRLEAFTLQAIPLTASRGAIRYSIAPWTPVIQLHTALAAAGVESGLPPRKPTSILRPHLGIAYCNRPMPASVVRDVVRPLRELDAVEVPVQQVQLVELRRENRAYRWNVIHVLALR</sequence>
<gene>
    <name evidence="1" type="ORF">ACFYWW_03670</name>
</gene>
<evidence type="ECO:0000313" key="1">
    <source>
        <dbReference type="EMBL" id="MFF3337826.1"/>
    </source>
</evidence>
<name>A0ABW6R8K3_9ACTN</name>
<dbReference type="Pfam" id="PF13563">
    <property type="entry name" value="2_5_RNA_ligase2"/>
    <property type="match status" value="1"/>
</dbReference>
<dbReference type="EMBL" id="JBIAPK010000001">
    <property type="protein sequence ID" value="MFF3337826.1"/>
    <property type="molecule type" value="Genomic_DNA"/>
</dbReference>
<accession>A0ABW6R8K3</accession>
<dbReference type="GO" id="GO:0016874">
    <property type="term" value="F:ligase activity"/>
    <property type="evidence" value="ECO:0007669"/>
    <property type="project" value="UniProtKB-KW"/>
</dbReference>